<dbReference type="InterPro" id="IPR003423">
    <property type="entry name" value="OMP_efflux"/>
</dbReference>
<gene>
    <name evidence="9" type="ORF">SAMN05660862_0693</name>
</gene>
<keyword evidence="4" id="KW-1134">Transmembrane beta strand</keyword>
<keyword evidence="7" id="KW-0998">Cell outer membrane</keyword>
<evidence type="ECO:0000256" key="7">
    <source>
        <dbReference type="ARBA" id="ARBA00023237"/>
    </source>
</evidence>
<name>A0A1X7ICT0_9SPHI</name>
<dbReference type="Gene3D" id="1.20.1600.10">
    <property type="entry name" value="Outer membrane efflux proteins (OEP)"/>
    <property type="match status" value="1"/>
</dbReference>
<dbReference type="GO" id="GO:1990281">
    <property type="term" value="C:efflux pump complex"/>
    <property type="evidence" value="ECO:0007669"/>
    <property type="project" value="TreeGrafter"/>
</dbReference>
<keyword evidence="8" id="KW-0175">Coiled coil</keyword>
<dbReference type="PANTHER" id="PTHR30026">
    <property type="entry name" value="OUTER MEMBRANE PROTEIN TOLC"/>
    <property type="match status" value="1"/>
</dbReference>
<evidence type="ECO:0000256" key="5">
    <source>
        <dbReference type="ARBA" id="ARBA00022692"/>
    </source>
</evidence>
<organism evidence="9 10">
    <name type="scientific">Sphingobacterium psychroaquaticum</name>
    <dbReference type="NCBI Taxonomy" id="561061"/>
    <lineage>
        <taxon>Bacteria</taxon>
        <taxon>Pseudomonadati</taxon>
        <taxon>Bacteroidota</taxon>
        <taxon>Sphingobacteriia</taxon>
        <taxon>Sphingobacteriales</taxon>
        <taxon>Sphingobacteriaceae</taxon>
        <taxon>Sphingobacterium</taxon>
    </lineage>
</organism>
<comment type="subcellular location">
    <subcellularLocation>
        <location evidence="1">Cell outer membrane</location>
    </subcellularLocation>
</comment>
<evidence type="ECO:0000256" key="2">
    <source>
        <dbReference type="ARBA" id="ARBA00007613"/>
    </source>
</evidence>
<dbReference type="PANTHER" id="PTHR30026:SF20">
    <property type="entry name" value="OUTER MEMBRANE PROTEIN TOLC"/>
    <property type="match status" value="1"/>
</dbReference>
<sequence length="424" mass="47209">MAMCMLFFSAGSFAQEKKQLSLEEVMQLAYHNSNDAKVLDSKVKTRQLEYEASKDSQLPEAKLSGTYLMMNSPTVDLKIPVGGGSEAPDIATNRLFLGQLAVNMPLYTGGKIKNSIKSAEDSWKSSELQAIAEKQNLAIQGMHLYIALYKAQQTTHLIAENIKKSEQQVLDFKAMETNGVIARNDLLKAQLQLSNYKVSYQEAVKNVKILSYQLSTLLGLEENTDFEAITLAKNPDAILLPGNPNDRYEIKSLTAQKDVAQDQLNITKSAYYPTVFATGGYAALQVHNIVTVTNAANIGLGVSYDIGALYKNKKKVNVARQHIEEVDQSLAQTQDRIKTQIQESQQEVVLAKEKQKLFQEAYEQAKENYRIVQDKYNNGVADTDDLLEADVQQLQSQINQAIGDATIVEKYYDLLFASGQLNLK</sequence>
<accession>A0A1X7ICT0</accession>
<dbReference type="GO" id="GO:0015288">
    <property type="term" value="F:porin activity"/>
    <property type="evidence" value="ECO:0007669"/>
    <property type="project" value="TreeGrafter"/>
</dbReference>
<dbReference type="EMBL" id="FXAU01000001">
    <property type="protein sequence ID" value="SMG12473.1"/>
    <property type="molecule type" value="Genomic_DNA"/>
</dbReference>
<evidence type="ECO:0000256" key="8">
    <source>
        <dbReference type="SAM" id="Coils"/>
    </source>
</evidence>
<reference evidence="9 10" key="1">
    <citation type="submission" date="2017-04" db="EMBL/GenBank/DDBJ databases">
        <authorList>
            <person name="Afonso C.L."/>
            <person name="Miller P.J."/>
            <person name="Scott M.A."/>
            <person name="Spackman E."/>
            <person name="Goraichik I."/>
            <person name="Dimitrov K.M."/>
            <person name="Suarez D.L."/>
            <person name="Swayne D.E."/>
        </authorList>
    </citation>
    <scope>NUCLEOTIDE SEQUENCE [LARGE SCALE GENOMIC DNA]</scope>
    <source>
        <strain evidence="9 10">DSM 22418</strain>
    </source>
</reference>
<evidence type="ECO:0000313" key="9">
    <source>
        <dbReference type="EMBL" id="SMG12473.1"/>
    </source>
</evidence>
<dbReference type="Pfam" id="PF02321">
    <property type="entry name" value="OEP"/>
    <property type="match status" value="2"/>
</dbReference>
<evidence type="ECO:0000313" key="10">
    <source>
        <dbReference type="Proteomes" id="UP000192980"/>
    </source>
</evidence>
<keyword evidence="6" id="KW-0472">Membrane</keyword>
<evidence type="ECO:0000256" key="3">
    <source>
        <dbReference type="ARBA" id="ARBA00022448"/>
    </source>
</evidence>
<dbReference type="GO" id="GO:0015562">
    <property type="term" value="F:efflux transmembrane transporter activity"/>
    <property type="evidence" value="ECO:0007669"/>
    <property type="project" value="InterPro"/>
</dbReference>
<keyword evidence="3" id="KW-0813">Transport</keyword>
<evidence type="ECO:0000256" key="1">
    <source>
        <dbReference type="ARBA" id="ARBA00004442"/>
    </source>
</evidence>
<comment type="similarity">
    <text evidence="2">Belongs to the outer membrane factor (OMF) (TC 1.B.17) family.</text>
</comment>
<feature type="coiled-coil region" evidence="8">
    <location>
        <begin position="323"/>
        <end position="354"/>
    </location>
</feature>
<keyword evidence="5" id="KW-0812">Transmembrane</keyword>
<proteinExistence type="inferred from homology"/>
<dbReference type="GO" id="GO:0009279">
    <property type="term" value="C:cell outer membrane"/>
    <property type="evidence" value="ECO:0007669"/>
    <property type="project" value="UniProtKB-SubCell"/>
</dbReference>
<dbReference type="SUPFAM" id="SSF56954">
    <property type="entry name" value="Outer membrane efflux proteins (OEP)"/>
    <property type="match status" value="1"/>
</dbReference>
<evidence type="ECO:0000256" key="6">
    <source>
        <dbReference type="ARBA" id="ARBA00023136"/>
    </source>
</evidence>
<protein>
    <submittedName>
        <fullName evidence="9">Outer membrane protein TolC</fullName>
    </submittedName>
</protein>
<evidence type="ECO:0000256" key="4">
    <source>
        <dbReference type="ARBA" id="ARBA00022452"/>
    </source>
</evidence>
<dbReference type="STRING" id="561061.SAMN05660862_0693"/>
<dbReference type="Proteomes" id="UP000192980">
    <property type="component" value="Unassembled WGS sequence"/>
</dbReference>
<dbReference type="AlphaFoldDB" id="A0A1X7ICT0"/>
<dbReference type="InterPro" id="IPR051906">
    <property type="entry name" value="TolC-like"/>
</dbReference>
<keyword evidence="10" id="KW-1185">Reference proteome</keyword>